<dbReference type="CTD" id="9950504"/>
<gene>
    <name evidence="1" type="ORF">LOAG_13036</name>
</gene>
<dbReference type="EMBL" id="JH712146">
    <property type="protein sequence ID" value="EFO15475.1"/>
    <property type="molecule type" value="Genomic_DNA"/>
</dbReference>
<reference evidence="1" key="1">
    <citation type="submission" date="2012-04" db="EMBL/GenBank/DDBJ databases">
        <title>The Genome Sequence of Loa loa.</title>
        <authorList>
            <consortium name="The Broad Institute Genome Sequencing Platform"/>
            <consortium name="Broad Institute Genome Sequencing Center for Infectious Disease"/>
            <person name="Nutman T.B."/>
            <person name="Fink D.L."/>
            <person name="Russ C."/>
            <person name="Young S."/>
            <person name="Zeng Q."/>
            <person name="Gargeya S."/>
            <person name="Alvarado L."/>
            <person name="Berlin A."/>
            <person name="Chapman S.B."/>
            <person name="Chen Z."/>
            <person name="Freedman E."/>
            <person name="Gellesch M."/>
            <person name="Goldberg J."/>
            <person name="Griggs A."/>
            <person name="Gujja S."/>
            <person name="Heilman E.R."/>
            <person name="Heiman D."/>
            <person name="Howarth C."/>
            <person name="Mehta T."/>
            <person name="Neiman D."/>
            <person name="Pearson M."/>
            <person name="Roberts A."/>
            <person name="Saif S."/>
            <person name="Shea T."/>
            <person name="Shenoy N."/>
            <person name="Sisk P."/>
            <person name="Stolte C."/>
            <person name="Sykes S."/>
            <person name="White J."/>
            <person name="Yandava C."/>
            <person name="Haas B."/>
            <person name="Henn M.R."/>
            <person name="Nusbaum C."/>
            <person name="Birren B."/>
        </authorList>
    </citation>
    <scope>NUCLEOTIDE SEQUENCE [LARGE SCALE GENOMIC DNA]</scope>
</reference>
<dbReference type="GeneID" id="9950504"/>
<protein>
    <submittedName>
        <fullName evidence="1">Uncharacterized protein</fullName>
    </submittedName>
</protein>
<evidence type="ECO:0000313" key="1">
    <source>
        <dbReference type="EMBL" id="EFO15475.1"/>
    </source>
</evidence>
<accession>A0A1S0TK83</accession>
<organism evidence="1">
    <name type="scientific">Loa loa</name>
    <name type="common">Eye worm</name>
    <name type="synonym">Filaria loa</name>
    <dbReference type="NCBI Taxonomy" id="7209"/>
    <lineage>
        <taxon>Eukaryota</taxon>
        <taxon>Metazoa</taxon>
        <taxon>Ecdysozoa</taxon>
        <taxon>Nematoda</taxon>
        <taxon>Chromadorea</taxon>
        <taxon>Rhabditida</taxon>
        <taxon>Spirurina</taxon>
        <taxon>Spiruromorpha</taxon>
        <taxon>Filarioidea</taxon>
        <taxon>Onchocercidae</taxon>
        <taxon>Loa</taxon>
    </lineage>
</organism>
<dbReference type="InParanoid" id="A0A1S0TK83"/>
<proteinExistence type="predicted"/>
<dbReference type="AlphaFoldDB" id="A0A1S0TK83"/>
<dbReference type="RefSeq" id="XP_003148594.1">
    <property type="nucleotide sequence ID" value="XM_003148546.1"/>
</dbReference>
<name>A0A1S0TK83_LOALO</name>
<dbReference type="KEGG" id="loa:LOAG_13036"/>
<sequence length="124" mass="13840">MTKVVSLFSENYMSSSNIADGASVLLAGIVGNDYYLFWSSNDPYIDLWLGHNSIWYSILQFAKKLPAMKESKNRKDSILMCQRSQDEPSTKGTLLDSILRNSCESSHLLGGKEYIPASIDSYAT</sequence>